<accession>A0A812E1N8</accession>
<comment type="caution">
    <text evidence="2">The sequence shown here is derived from an EMBL/GenBank/DDBJ whole genome shotgun (WGS) entry which is preliminary data.</text>
</comment>
<evidence type="ECO:0000256" key="1">
    <source>
        <dbReference type="SAM" id="Phobius"/>
    </source>
</evidence>
<evidence type="ECO:0000313" key="2">
    <source>
        <dbReference type="EMBL" id="CAE1311311.1"/>
    </source>
</evidence>
<keyword evidence="3" id="KW-1185">Reference proteome</keyword>
<feature type="transmembrane region" description="Helical" evidence="1">
    <location>
        <begin position="132"/>
        <end position="150"/>
    </location>
</feature>
<dbReference type="AlphaFoldDB" id="A0A812E1N8"/>
<gene>
    <name evidence="2" type="ORF">SPHA_62794</name>
</gene>
<dbReference type="Proteomes" id="UP000597762">
    <property type="component" value="Unassembled WGS sequence"/>
</dbReference>
<feature type="transmembrane region" description="Helical" evidence="1">
    <location>
        <begin position="12"/>
        <end position="32"/>
    </location>
</feature>
<keyword evidence="1" id="KW-0472">Membrane</keyword>
<protein>
    <submittedName>
        <fullName evidence="2">Uncharacterized protein</fullName>
    </submittedName>
</protein>
<proteinExistence type="predicted"/>
<organism evidence="2 3">
    <name type="scientific">Acanthosepion pharaonis</name>
    <name type="common">Pharaoh cuttlefish</name>
    <name type="synonym">Sepia pharaonis</name>
    <dbReference type="NCBI Taxonomy" id="158019"/>
    <lineage>
        <taxon>Eukaryota</taxon>
        <taxon>Metazoa</taxon>
        <taxon>Spiralia</taxon>
        <taxon>Lophotrochozoa</taxon>
        <taxon>Mollusca</taxon>
        <taxon>Cephalopoda</taxon>
        <taxon>Coleoidea</taxon>
        <taxon>Decapodiformes</taxon>
        <taxon>Sepiida</taxon>
        <taxon>Sepiina</taxon>
        <taxon>Sepiidae</taxon>
        <taxon>Acanthosepion</taxon>
    </lineage>
</organism>
<feature type="transmembrane region" description="Helical" evidence="1">
    <location>
        <begin position="72"/>
        <end position="91"/>
    </location>
</feature>
<sequence length="177" mass="20097">MHSSWSKFQNNLHFTSLFLPLISYLLLLAYFPPTLLCILISALSLTYFFSFPPFDSFNIFPTKITLPTPPSLFLIFYFLFLGYFSLTFLYISSSAFLSFISLFIPLSFTGSFSSPLFGSLNNFPAESQSSNSSLILDIISLSLSLTLSIYPHLFLSIYLSIEHFFPFSILIISLPHN</sequence>
<feature type="transmembrane region" description="Helical" evidence="1">
    <location>
        <begin position="97"/>
        <end position="120"/>
    </location>
</feature>
<keyword evidence="1" id="KW-1133">Transmembrane helix</keyword>
<keyword evidence="1" id="KW-0812">Transmembrane</keyword>
<dbReference type="EMBL" id="CAHIKZ030004489">
    <property type="protein sequence ID" value="CAE1311311.1"/>
    <property type="molecule type" value="Genomic_DNA"/>
</dbReference>
<reference evidence="2" key="1">
    <citation type="submission" date="2021-01" db="EMBL/GenBank/DDBJ databases">
        <authorList>
            <person name="Li R."/>
            <person name="Bekaert M."/>
        </authorList>
    </citation>
    <scope>NUCLEOTIDE SEQUENCE</scope>
    <source>
        <strain evidence="2">Farmed</strain>
    </source>
</reference>
<name>A0A812E1N8_ACAPH</name>
<evidence type="ECO:0000313" key="3">
    <source>
        <dbReference type="Proteomes" id="UP000597762"/>
    </source>
</evidence>